<dbReference type="AlphaFoldDB" id="A0AA86RQW5"/>
<dbReference type="Gramene" id="rna-AYBTSS11_LOCUS2833">
    <property type="protein sequence ID" value="CAJ1887210.1"/>
    <property type="gene ID" value="gene-AYBTSS11_LOCUS2833"/>
</dbReference>
<evidence type="ECO:0000313" key="2">
    <source>
        <dbReference type="EMBL" id="CAJ1887210.1"/>
    </source>
</evidence>
<feature type="compositionally biased region" description="Polar residues" evidence="1">
    <location>
        <begin position="99"/>
        <end position="112"/>
    </location>
</feature>
<feature type="region of interest" description="Disordered" evidence="1">
    <location>
        <begin position="1"/>
        <end position="24"/>
    </location>
</feature>
<protein>
    <submittedName>
        <fullName evidence="2">Uncharacterized protein</fullName>
    </submittedName>
</protein>
<dbReference type="EMBL" id="OY731398">
    <property type="protein sequence ID" value="CAJ1887210.1"/>
    <property type="molecule type" value="Genomic_DNA"/>
</dbReference>
<keyword evidence="3" id="KW-1185">Reference proteome</keyword>
<dbReference type="Proteomes" id="UP001189624">
    <property type="component" value="Chromosome 1"/>
</dbReference>
<feature type="compositionally biased region" description="Polar residues" evidence="1">
    <location>
        <begin position="12"/>
        <end position="24"/>
    </location>
</feature>
<gene>
    <name evidence="2" type="ORF">AYBTSS11_LOCUS2833</name>
</gene>
<reference evidence="2" key="1">
    <citation type="submission" date="2023-10" db="EMBL/GenBank/DDBJ databases">
        <authorList>
            <person name="Domelevo Entfellner J.-B."/>
        </authorList>
    </citation>
    <scope>NUCLEOTIDE SEQUENCE</scope>
</reference>
<sequence length="242" mass="27735">MTASSEKLVLNQLPQPSRPFNSYDTSIEISSTTYPLQQSIDVVPPSMTKEEEGQQKFALVSKLVNRVLNEYEKLPASFRDQINAEEMLRGKRKRHGEETQNTTSRGLQQPVQQKPERFKVRYVSTEEVVKDDDKKYYDITSESYVTHTGEPAESASTNWYNFSSNIPNLPEQRKSSHYNSSHNSTPYATTKKRVFLTKRVYYSTRTRGRSGVLQSLSRKLGRFKIRTVIVPKIASEGNNANK</sequence>
<proteinExistence type="predicted"/>
<feature type="region of interest" description="Disordered" evidence="1">
    <location>
        <begin position="90"/>
        <end position="114"/>
    </location>
</feature>
<name>A0AA86RQW5_9FABA</name>
<evidence type="ECO:0000256" key="1">
    <source>
        <dbReference type="SAM" id="MobiDB-lite"/>
    </source>
</evidence>
<organism evidence="2 3">
    <name type="scientific">Sphenostylis stenocarpa</name>
    <dbReference type="NCBI Taxonomy" id="92480"/>
    <lineage>
        <taxon>Eukaryota</taxon>
        <taxon>Viridiplantae</taxon>
        <taxon>Streptophyta</taxon>
        <taxon>Embryophyta</taxon>
        <taxon>Tracheophyta</taxon>
        <taxon>Spermatophyta</taxon>
        <taxon>Magnoliopsida</taxon>
        <taxon>eudicotyledons</taxon>
        <taxon>Gunneridae</taxon>
        <taxon>Pentapetalae</taxon>
        <taxon>rosids</taxon>
        <taxon>fabids</taxon>
        <taxon>Fabales</taxon>
        <taxon>Fabaceae</taxon>
        <taxon>Papilionoideae</taxon>
        <taxon>50 kb inversion clade</taxon>
        <taxon>NPAAA clade</taxon>
        <taxon>indigoferoid/millettioid clade</taxon>
        <taxon>Phaseoleae</taxon>
        <taxon>Sphenostylis</taxon>
    </lineage>
</organism>
<accession>A0AA86RQW5</accession>
<evidence type="ECO:0000313" key="3">
    <source>
        <dbReference type="Proteomes" id="UP001189624"/>
    </source>
</evidence>